<evidence type="ECO:0000259" key="1">
    <source>
        <dbReference type="Pfam" id="PF16561"/>
    </source>
</evidence>
<keyword evidence="3" id="KW-1185">Reference proteome</keyword>
<dbReference type="InterPro" id="IPR013783">
    <property type="entry name" value="Ig-like_fold"/>
</dbReference>
<dbReference type="STRING" id="1480694.DC28_10185"/>
<evidence type="ECO:0000313" key="3">
    <source>
        <dbReference type="Proteomes" id="UP000029692"/>
    </source>
</evidence>
<dbReference type="EMBL" id="JNUP01000065">
    <property type="protein sequence ID" value="KGE71630.1"/>
    <property type="molecule type" value="Genomic_DNA"/>
</dbReference>
<dbReference type="AlphaFoldDB" id="A0A098QUU7"/>
<proteinExistence type="predicted"/>
<accession>A0A098QUU7</accession>
<dbReference type="Proteomes" id="UP000029692">
    <property type="component" value="Unassembled WGS sequence"/>
</dbReference>
<dbReference type="InterPro" id="IPR014756">
    <property type="entry name" value="Ig_E-set"/>
</dbReference>
<dbReference type="Pfam" id="PF16561">
    <property type="entry name" value="AMPK1_CBM"/>
    <property type="match status" value="1"/>
</dbReference>
<name>A0A098QUU7_9SPIO</name>
<dbReference type="eggNOG" id="COG0296">
    <property type="taxonomic scope" value="Bacteria"/>
</dbReference>
<protein>
    <recommendedName>
        <fullName evidence="1">AMP-activated protein kinase glycogen-binding domain-containing protein</fullName>
    </recommendedName>
</protein>
<dbReference type="RefSeq" id="WP_037548068.1">
    <property type="nucleotide sequence ID" value="NZ_JNUP01000065.1"/>
</dbReference>
<dbReference type="Gene3D" id="2.60.40.10">
    <property type="entry name" value="Immunoglobulins"/>
    <property type="match status" value="1"/>
</dbReference>
<evidence type="ECO:0000313" key="2">
    <source>
        <dbReference type="EMBL" id="KGE71630.1"/>
    </source>
</evidence>
<organism evidence="2 3">
    <name type="scientific">Spirochaeta lutea</name>
    <dbReference type="NCBI Taxonomy" id="1480694"/>
    <lineage>
        <taxon>Bacteria</taxon>
        <taxon>Pseudomonadati</taxon>
        <taxon>Spirochaetota</taxon>
        <taxon>Spirochaetia</taxon>
        <taxon>Spirochaetales</taxon>
        <taxon>Spirochaetaceae</taxon>
        <taxon>Spirochaeta</taxon>
    </lineage>
</organism>
<gene>
    <name evidence="2" type="ORF">DC28_10185</name>
</gene>
<comment type="caution">
    <text evidence="2">The sequence shown here is derived from an EMBL/GenBank/DDBJ whole genome shotgun (WGS) entry which is preliminary data.</text>
</comment>
<dbReference type="InterPro" id="IPR032640">
    <property type="entry name" value="AMPK1_CBM"/>
</dbReference>
<feature type="domain" description="AMP-activated protein kinase glycogen-binding" evidence="1">
    <location>
        <begin position="212"/>
        <end position="281"/>
    </location>
</feature>
<dbReference type="SUPFAM" id="SSF81296">
    <property type="entry name" value="E set domains"/>
    <property type="match status" value="2"/>
</dbReference>
<reference evidence="2 3" key="1">
    <citation type="submission" date="2014-05" db="EMBL/GenBank/DDBJ databases">
        <title>De novo Genome Sequence of Spirocheata sp.</title>
        <authorList>
            <person name="Shivani Y."/>
            <person name="Subhash Y."/>
            <person name="Tushar L."/>
            <person name="Sasikala C."/>
            <person name="Ramana C.V."/>
        </authorList>
    </citation>
    <scope>NUCLEOTIDE SEQUENCE [LARGE SCALE GENOMIC DNA]</scope>
    <source>
        <strain evidence="2 3">JC230</strain>
    </source>
</reference>
<dbReference type="CDD" id="cd02859">
    <property type="entry name" value="E_set_AMPKbeta_like_N"/>
    <property type="match status" value="1"/>
</dbReference>
<sequence length="286" mass="32755">MKHLFLPVCIYHRRRTPTLIAAMLVLITGTLPLFSQAEPVQPGDYSALPRQMSVEDHLFILGLSRAQAPVLRPEQQQIILTYEPARQSETVGYRNQIQYRSRGPRQVAVAFGHEQYRVLHAMDRSPEGVFFFFFDYEDSLLSEIRTLEYRFVVDGVWINDKNNPHQRRLLSGIQISQVPLPQAPLIPKETPVVSQTGPMSLREVTFLFEAPSGSLVYLSGTFNQWDPYLHRLKEIQPGVFRITLNLRPGTYFYYYVTGGRRIIDPLNPSMGADEEGIALSKLHIPQ</sequence>